<dbReference type="STRING" id="631362.Thi970DRAFT_01505"/>
<evidence type="ECO:0000256" key="1">
    <source>
        <dbReference type="SAM" id="Phobius"/>
    </source>
</evidence>
<name>H8Z0S0_9GAMM</name>
<dbReference type="eggNOG" id="COG1682">
    <property type="taxonomic scope" value="Bacteria"/>
</dbReference>
<dbReference type="RefSeq" id="WP_009147887.1">
    <property type="nucleotide sequence ID" value="NZ_CP121471.1"/>
</dbReference>
<organism evidence="2 3">
    <name type="scientific">Thiorhodovibrio frisius</name>
    <dbReference type="NCBI Taxonomy" id="631362"/>
    <lineage>
        <taxon>Bacteria</taxon>
        <taxon>Pseudomonadati</taxon>
        <taxon>Pseudomonadota</taxon>
        <taxon>Gammaproteobacteria</taxon>
        <taxon>Chromatiales</taxon>
        <taxon>Chromatiaceae</taxon>
        <taxon>Thiorhodovibrio</taxon>
    </lineage>
</organism>
<proteinExistence type="predicted"/>
<feature type="transmembrane region" description="Helical" evidence="1">
    <location>
        <begin position="90"/>
        <end position="110"/>
    </location>
</feature>
<accession>H8Z0S0</accession>
<feature type="transmembrane region" description="Helical" evidence="1">
    <location>
        <begin position="55"/>
        <end position="78"/>
    </location>
</feature>
<keyword evidence="3" id="KW-1185">Reference proteome</keyword>
<reference evidence="3" key="1">
    <citation type="submission" date="2011-06" db="EMBL/GenBank/DDBJ databases">
        <authorList>
            <consortium name="US DOE Joint Genome Institute (JGI-PGF)"/>
            <person name="Lucas S."/>
            <person name="Han J."/>
            <person name="Lapidus A."/>
            <person name="Cheng J.-F."/>
            <person name="Goodwin L."/>
            <person name="Pitluck S."/>
            <person name="Peters L."/>
            <person name="Land M.L."/>
            <person name="Hauser L."/>
            <person name="Vogl K."/>
            <person name="Liu Z."/>
            <person name="Overmann J."/>
            <person name="Frigaard N.-U."/>
            <person name="Bryant D.A."/>
            <person name="Woyke T.J."/>
        </authorList>
    </citation>
    <scope>NUCLEOTIDE SEQUENCE [LARGE SCALE GENOMIC DNA]</scope>
    <source>
        <strain evidence="3">970</strain>
    </source>
</reference>
<reference evidence="2 3" key="2">
    <citation type="submission" date="2011-11" db="EMBL/GenBank/DDBJ databases">
        <authorList>
            <consortium name="US DOE Joint Genome Institute"/>
            <person name="Lucas S."/>
            <person name="Han J."/>
            <person name="Lapidus A."/>
            <person name="Cheng J.-F."/>
            <person name="Goodwin L."/>
            <person name="Pitluck S."/>
            <person name="Peters L."/>
            <person name="Ovchinnikova G."/>
            <person name="Zhang X."/>
            <person name="Detter J.C."/>
            <person name="Han C."/>
            <person name="Tapia R."/>
            <person name="Land M."/>
            <person name="Hauser L."/>
            <person name="Kyrpides N."/>
            <person name="Ivanova N."/>
            <person name="Pagani I."/>
            <person name="Vogl K."/>
            <person name="Liu Z."/>
            <person name="Overmann J."/>
            <person name="Frigaard N.-U."/>
            <person name="Bryant D."/>
            <person name="Woyke T."/>
        </authorList>
    </citation>
    <scope>NUCLEOTIDE SEQUENCE [LARGE SCALE GENOMIC DNA]</scope>
    <source>
        <strain evidence="2 3">970</strain>
    </source>
</reference>
<dbReference type="EMBL" id="JH603169">
    <property type="protein sequence ID" value="EIC21302.1"/>
    <property type="molecule type" value="Genomic_DNA"/>
</dbReference>
<keyword evidence="1" id="KW-0472">Membrane</keyword>
<keyword evidence="1" id="KW-1133">Transmembrane helix</keyword>
<evidence type="ECO:0000313" key="2">
    <source>
        <dbReference type="EMBL" id="EIC21302.1"/>
    </source>
</evidence>
<dbReference type="Proteomes" id="UP000002964">
    <property type="component" value="Unassembled WGS sequence"/>
</dbReference>
<protein>
    <submittedName>
        <fullName evidence="2">Uncharacterized protein</fullName>
    </submittedName>
</protein>
<sequence length="119" mass="13322">MPQPQPLQVTVYTPGSALRQPSRLLADLFRDVWRGRGLAWRLAVRDISAQYRQTALGLLWALILPLTPLILIACDWLTGLPGDVLDPFLLVNAILLVLLLFMGSLFRLAMPMLIERMGS</sequence>
<dbReference type="AlphaFoldDB" id="H8Z0S0"/>
<dbReference type="HOGENOM" id="CLU_2060373_0_0_6"/>
<dbReference type="OrthoDB" id="9786910at2"/>
<evidence type="ECO:0000313" key="3">
    <source>
        <dbReference type="Proteomes" id="UP000002964"/>
    </source>
</evidence>
<keyword evidence="1" id="KW-0812">Transmembrane</keyword>
<gene>
    <name evidence="2" type="ORF">Thi970DRAFT_01505</name>
</gene>